<dbReference type="Proteomes" id="UP000499080">
    <property type="component" value="Unassembled WGS sequence"/>
</dbReference>
<name>A0A4Y2QKM3_ARAVE</name>
<protein>
    <submittedName>
        <fullName evidence="1">Uncharacterized protein</fullName>
    </submittedName>
</protein>
<sequence length="141" mass="15501">MCKTCQNLNGVERNSHIQPSLISITPFGLPEAINTAVIDLKVSQYLAGFTCNGFLLMSTSKVTRLRMHLLKHVLMMLQCLLHLSPTWSCSLDLKAVIELSDSFHRCITGIKVLDQVAAYQLTATDATKQLLLASLVGISEV</sequence>
<dbReference type="AlphaFoldDB" id="A0A4Y2QKM3"/>
<reference evidence="1 2" key="1">
    <citation type="journal article" date="2019" name="Sci. Rep.">
        <title>Orb-weaving spider Araneus ventricosus genome elucidates the spidroin gene catalogue.</title>
        <authorList>
            <person name="Kono N."/>
            <person name="Nakamura H."/>
            <person name="Ohtoshi R."/>
            <person name="Moran D.A.P."/>
            <person name="Shinohara A."/>
            <person name="Yoshida Y."/>
            <person name="Fujiwara M."/>
            <person name="Mori M."/>
            <person name="Tomita M."/>
            <person name="Arakawa K."/>
        </authorList>
    </citation>
    <scope>NUCLEOTIDE SEQUENCE [LARGE SCALE GENOMIC DNA]</scope>
</reference>
<keyword evidence="2" id="KW-1185">Reference proteome</keyword>
<evidence type="ECO:0000313" key="2">
    <source>
        <dbReference type="Proteomes" id="UP000499080"/>
    </source>
</evidence>
<organism evidence="1 2">
    <name type="scientific">Araneus ventricosus</name>
    <name type="common">Orbweaver spider</name>
    <name type="synonym">Epeira ventricosa</name>
    <dbReference type="NCBI Taxonomy" id="182803"/>
    <lineage>
        <taxon>Eukaryota</taxon>
        <taxon>Metazoa</taxon>
        <taxon>Ecdysozoa</taxon>
        <taxon>Arthropoda</taxon>
        <taxon>Chelicerata</taxon>
        <taxon>Arachnida</taxon>
        <taxon>Araneae</taxon>
        <taxon>Araneomorphae</taxon>
        <taxon>Entelegynae</taxon>
        <taxon>Araneoidea</taxon>
        <taxon>Araneidae</taxon>
        <taxon>Araneus</taxon>
    </lineage>
</organism>
<dbReference type="EMBL" id="BGPR01014125">
    <property type="protein sequence ID" value="GBN63847.1"/>
    <property type="molecule type" value="Genomic_DNA"/>
</dbReference>
<evidence type="ECO:0000313" key="1">
    <source>
        <dbReference type="EMBL" id="GBN63847.1"/>
    </source>
</evidence>
<gene>
    <name evidence="1" type="ORF">AVEN_189516_1</name>
</gene>
<proteinExistence type="predicted"/>
<comment type="caution">
    <text evidence="1">The sequence shown here is derived from an EMBL/GenBank/DDBJ whole genome shotgun (WGS) entry which is preliminary data.</text>
</comment>
<accession>A0A4Y2QKM3</accession>